<dbReference type="eggNOG" id="COG2801">
    <property type="taxonomic scope" value="Bacteria"/>
</dbReference>
<dbReference type="InterPro" id="IPR012337">
    <property type="entry name" value="RNaseH-like_sf"/>
</dbReference>
<sequence>MGERVEVTRRLRQAYRGAAKAEKTAILDEFCNLTGLARSTARRCLTGPEDSKRIDHRSTREPKYSAQAATVLARVWKLMGCPSGKYMAAAMGQWLDALTRHGELIEGRLGYSQAVRAELEHMSPATIDRYLKVERSCVRLEGGPAICHGNLLRNSITTRTAADKAEGYPGFFEIDTVAHCGSSVAGRFAHTVILTDVHTGWVHLEVMEDDTHAQMVAGLQRAVEAIPFTICGLDCSAAPGFPNGEVTAWARSQDILLTHSRAGARNDRPTADSWNGHALRRCGFAQRCDTAWQRHTLAQLWKAVRLKLNYFTPTRKPIGWSDTADGRRRRRYDTPTAPLDRLLESGTLSPAQQDELITHRNGINPANLTREILRCQDLLLNSAR</sequence>
<name>A0A239WAT6_9ACTN</name>
<protein>
    <recommendedName>
        <fullName evidence="3">Integrase core domain</fullName>
    </recommendedName>
</protein>
<evidence type="ECO:0008006" key="3">
    <source>
        <dbReference type="Google" id="ProtNLM"/>
    </source>
</evidence>
<accession>A0A239WAT6</accession>
<dbReference type="RefSeq" id="WP_021106188.1">
    <property type="nucleotide sequence ID" value="NZ_LT906441.1"/>
</dbReference>
<dbReference type="InterPro" id="IPR036397">
    <property type="entry name" value="RNaseH_sf"/>
</dbReference>
<dbReference type="Proteomes" id="UP000215332">
    <property type="component" value="Chromosome 1"/>
</dbReference>
<dbReference type="GO" id="GO:0003676">
    <property type="term" value="F:nucleic acid binding"/>
    <property type="evidence" value="ECO:0007669"/>
    <property type="project" value="InterPro"/>
</dbReference>
<evidence type="ECO:0000313" key="2">
    <source>
        <dbReference type="Proteomes" id="UP000215332"/>
    </source>
</evidence>
<dbReference type="EMBL" id="LT906441">
    <property type="protein sequence ID" value="SNV31621.1"/>
    <property type="molecule type" value="Genomic_DNA"/>
</dbReference>
<proteinExistence type="predicted"/>
<organism evidence="1 2">
    <name type="scientific">Cutibacterium granulosum</name>
    <dbReference type="NCBI Taxonomy" id="33011"/>
    <lineage>
        <taxon>Bacteria</taxon>
        <taxon>Bacillati</taxon>
        <taxon>Actinomycetota</taxon>
        <taxon>Actinomycetes</taxon>
        <taxon>Propionibacteriales</taxon>
        <taxon>Propionibacteriaceae</taxon>
        <taxon>Cutibacterium</taxon>
    </lineage>
</organism>
<reference evidence="1 2" key="1">
    <citation type="submission" date="2017-06" db="EMBL/GenBank/DDBJ databases">
        <authorList>
            <consortium name="Pathogen Informatics"/>
        </authorList>
    </citation>
    <scope>NUCLEOTIDE SEQUENCE [LARGE SCALE GENOMIC DNA]</scope>
    <source>
        <strain evidence="1 2">NCTC11865</strain>
    </source>
</reference>
<gene>
    <name evidence="1" type="ORF">SAMEA4412665_00642</name>
</gene>
<dbReference type="AlphaFoldDB" id="A0A239WAT6"/>
<evidence type="ECO:0000313" key="1">
    <source>
        <dbReference type="EMBL" id="SNV31621.1"/>
    </source>
</evidence>
<dbReference type="SUPFAM" id="SSF53098">
    <property type="entry name" value="Ribonuclease H-like"/>
    <property type="match status" value="1"/>
</dbReference>
<dbReference type="KEGG" id="cgrn:4412665_00642"/>
<dbReference type="Gene3D" id="3.30.420.10">
    <property type="entry name" value="Ribonuclease H-like superfamily/Ribonuclease H"/>
    <property type="match status" value="1"/>
</dbReference>